<protein>
    <submittedName>
        <fullName evidence="2">Uncharacterized protein</fullName>
    </submittedName>
</protein>
<dbReference type="EMBL" id="KV429036">
    <property type="protein sequence ID" value="KZT73634.1"/>
    <property type="molecule type" value="Genomic_DNA"/>
</dbReference>
<proteinExistence type="predicted"/>
<reference evidence="2 3" key="1">
    <citation type="journal article" date="2016" name="Mol. Biol. Evol.">
        <title>Comparative Genomics of Early-Diverging Mushroom-Forming Fungi Provides Insights into the Origins of Lignocellulose Decay Capabilities.</title>
        <authorList>
            <person name="Nagy L.G."/>
            <person name="Riley R."/>
            <person name="Tritt A."/>
            <person name="Adam C."/>
            <person name="Daum C."/>
            <person name="Floudas D."/>
            <person name="Sun H."/>
            <person name="Yadav J.S."/>
            <person name="Pangilinan J."/>
            <person name="Larsson K.H."/>
            <person name="Matsuura K."/>
            <person name="Barry K."/>
            <person name="Labutti K."/>
            <person name="Kuo R."/>
            <person name="Ohm R.A."/>
            <person name="Bhattacharya S.S."/>
            <person name="Shirouzu T."/>
            <person name="Yoshinaga Y."/>
            <person name="Martin F.M."/>
            <person name="Grigoriev I.V."/>
            <person name="Hibbett D.S."/>
        </authorList>
    </citation>
    <scope>NUCLEOTIDE SEQUENCE [LARGE SCALE GENOMIC DNA]</scope>
    <source>
        <strain evidence="2 3">L-15889</strain>
    </source>
</reference>
<feature type="transmembrane region" description="Helical" evidence="1">
    <location>
        <begin position="185"/>
        <end position="211"/>
    </location>
</feature>
<dbReference type="AlphaFoldDB" id="A0A165TLR6"/>
<organism evidence="2 3">
    <name type="scientific">Daedalea quercina L-15889</name>
    <dbReference type="NCBI Taxonomy" id="1314783"/>
    <lineage>
        <taxon>Eukaryota</taxon>
        <taxon>Fungi</taxon>
        <taxon>Dikarya</taxon>
        <taxon>Basidiomycota</taxon>
        <taxon>Agaricomycotina</taxon>
        <taxon>Agaricomycetes</taxon>
        <taxon>Polyporales</taxon>
        <taxon>Fomitopsis</taxon>
    </lineage>
</organism>
<evidence type="ECO:0000313" key="3">
    <source>
        <dbReference type="Proteomes" id="UP000076727"/>
    </source>
</evidence>
<keyword evidence="1" id="KW-1133">Transmembrane helix</keyword>
<evidence type="ECO:0000313" key="2">
    <source>
        <dbReference type="EMBL" id="KZT73634.1"/>
    </source>
</evidence>
<name>A0A165TLR6_9APHY</name>
<evidence type="ECO:0000256" key="1">
    <source>
        <dbReference type="SAM" id="Phobius"/>
    </source>
</evidence>
<dbReference type="Proteomes" id="UP000076727">
    <property type="component" value="Unassembled WGS sequence"/>
</dbReference>
<accession>A0A165TLR6</accession>
<keyword evidence="1" id="KW-0472">Membrane</keyword>
<dbReference type="STRING" id="1314783.A0A165TLR6"/>
<sequence length="310" mass="34373">MDDRRTTFTLVVVGTSVGVGNYSLPINSFDTPRNQTSDFIRMENQLHWEPVAEQLRVDGKQRNANSDLHPQCYRLQLQHRLNRFKTPVFTTKVAITSYDFLGVVTSGDGRSYPFDKYLAYVNFARSASEHRTVSIGIIGSNGIAVGFNVVYDNSDSWSDSDDIGDMGHGVNEKVFTIARGQVIRIYVVLIVIAIWMITMTFVVTCIVTVIFGKGVRSEVMVLPIATLFAFIRLHPPCPVPPTVSTDASPWWKKLIGKESSKGVEGSTSTITSSKDVEVGIITAGTVKIRGTIVLRGWHFDNSPTDLTHRV</sequence>
<dbReference type="Pfam" id="PF14494">
    <property type="entry name" value="DUF4436"/>
    <property type="match status" value="1"/>
</dbReference>
<keyword evidence="3" id="KW-1185">Reference proteome</keyword>
<keyword evidence="1" id="KW-0812">Transmembrane</keyword>
<dbReference type="InterPro" id="IPR027948">
    <property type="entry name" value="DUF4436"/>
</dbReference>
<dbReference type="OrthoDB" id="2923771at2759"/>
<gene>
    <name evidence="2" type="ORF">DAEQUDRAFT_754453</name>
</gene>